<keyword evidence="3 8" id="KW-0808">Transferase</keyword>
<evidence type="ECO:0000313" key="9">
    <source>
        <dbReference type="Proteomes" id="UP000475532"/>
    </source>
</evidence>
<evidence type="ECO:0000256" key="3">
    <source>
        <dbReference type="ARBA" id="ARBA00022679"/>
    </source>
</evidence>
<evidence type="ECO:0000256" key="4">
    <source>
        <dbReference type="ARBA" id="ARBA00022691"/>
    </source>
</evidence>
<evidence type="ECO:0000313" key="8">
    <source>
        <dbReference type="EMBL" id="NEA21977.1"/>
    </source>
</evidence>
<dbReference type="PANTHER" id="PTHR42933:SF3">
    <property type="entry name" value="TYPE I RESTRICTION ENZYME MJAVIII METHYLASE SUBUNIT"/>
    <property type="match status" value="1"/>
</dbReference>
<proteinExistence type="predicted"/>
<gene>
    <name evidence="8" type="ORF">G3I70_05630</name>
</gene>
<evidence type="ECO:0000256" key="2">
    <source>
        <dbReference type="ARBA" id="ARBA00022603"/>
    </source>
</evidence>
<evidence type="ECO:0000256" key="5">
    <source>
        <dbReference type="ARBA" id="ARBA00022747"/>
    </source>
</evidence>
<comment type="caution">
    <text evidence="8">The sequence shown here is derived from an EMBL/GenBank/DDBJ whole genome shotgun (WGS) entry which is preliminary data.</text>
</comment>
<dbReference type="SUPFAM" id="SSF53335">
    <property type="entry name" value="S-adenosyl-L-methionine-dependent methyltransferases"/>
    <property type="match status" value="1"/>
</dbReference>
<dbReference type="EC" id="2.1.1.72" evidence="1"/>
<evidence type="ECO:0000256" key="1">
    <source>
        <dbReference type="ARBA" id="ARBA00011900"/>
    </source>
</evidence>
<feature type="domain" description="DNA methylase adenine-specific" evidence="7">
    <location>
        <begin position="1"/>
        <end position="123"/>
    </location>
</feature>
<comment type="catalytic activity">
    <reaction evidence="6">
        <text>a 2'-deoxyadenosine in DNA + S-adenosyl-L-methionine = an N(6)-methyl-2'-deoxyadenosine in DNA + S-adenosyl-L-homocysteine + H(+)</text>
        <dbReference type="Rhea" id="RHEA:15197"/>
        <dbReference type="Rhea" id="RHEA-COMP:12418"/>
        <dbReference type="Rhea" id="RHEA-COMP:12419"/>
        <dbReference type="ChEBI" id="CHEBI:15378"/>
        <dbReference type="ChEBI" id="CHEBI:57856"/>
        <dbReference type="ChEBI" id="CHEBI:59789"/>
        <dbReference type="ChEBI" id="CHEBI:90615"/>
        <dbReference type="ChEBI" id="CHEBI:90616"/>
        <dbReference type="EC" id="2.1.1.72"/>
    </reaction>
</comment>
<organism evidence="8 9">
    <name type="scientific">Actinomadura bangladeshensis</name>
    <dbReference type="NCBI Taxonomy" id="453573"/>
    <lineage>
        <taxon>Bacteria</taxon>
        <taxon>Bacillati</taxon>
        <taxon>Actinomycetota</taxon>
        <taxon>Actinomycetes</taxon>
        <taxon>Streptosporangiales</taxon>
        <taxon>Thermomonosporaceae</taxon>
        <taxon>Actinomadura</taxon>
    </lineage>
</organism>
<dbReference type="Pfam" id="PF02384">
    <property type="entry name" value="N6_Mtase"/>
    <property type="match status" value="1"/>
</dbReference>
<reference evidence="8 9" key="1">
    <citation type="submission" date="2020-01" db="EMBL/GenBank/DDBJ databases">
        <title>Insect and environment-associated Actinomycetes.</title>
        <authorList>
            <person name="Currrie C."/>
            <person name="Chevrette M."/>
            <person name="Carlson C."/>
            <person name="Stubbendieck R."/>
            <person name="Wendt-Pienkowski E."/>
        </authorList>
    </citation>
    <scope>NUCLEOTIDE SEQUENCE [LARGE SCALE GENOMIC DNA]</scope>
    <source>
        <strain evidence="8 9">SID10258</strain>
    </source>
</reference>
<keyword evidence="2 8" id="KW-0489">Methyltransferase</keyword>
<dbReference type="EMBL" id="JAAGLI010000145">
    <property type="protein sequence ID" value="NEA21977.1"/>
    <property type="molecule type" value="Genomic_DNA"/>
</dbReference>
<dbReference type="GO" id="GO:0032259">
    <property type="term" value="P:methylation"/>
    <property type="evidence" value="ECO:0007669"/>
    <property type="project" value="UniProtKB-KW"/>
</dbReference>
<dbReference type="InterPro" id="IPR003356">
    <property type="entry name" value="DNA_methylase_A-5"/>
</dbReference>
<name>A0A6L9Q929_9ACTN</name>
<dbReference type="PRINTS" id="PR00507">
    <property type="entry name" value="N12N6MTFRASE"/>
</dbReference>
<dbReference type="RefSeq" id="WP_163053571.1">
    <property type="nucleotide sequence ID" value="NZ_JAAGLI010000145.1"/>
</dbReference>
<dbReference type="AlphaFoldDB" id="A0A6L9Q929"/>
<dbReference type="InterPro" id="IPR029063">
    <property type="entry name" value="SAM-dependent_MTases_sf"/>
</dbReference>
<dbReference type="GO" id="GO:0009007">
    <property type="term" value="F:site-specific DNA-methyltransferase (adenine-specific) activity"/>
    <property type="evidence" value="ECO:0007669"/>
    <property type="project" value="UniProtKB-EC"/>
</dbReference>
<protein>
    <recommendedName>
        <fullName evidence="1">site-specific DNA-methyltransferase (adenine-specific)</fullName>
        <ecNumber evidence="1">2.1.1.72</ecNumber>
    </recommendedName>
</protein>
<dbReference type="Proteomes" id="UP000475532">
    <property type="component" value="Unassembled WGS sequence"/>
</dbReference>
<dbReference type="Gene3D" id="3.40.50.150">
    <property type="entry name" value="Vaccinia Virus protein VP39"/>
    <property type="match status" value="1"/>
</dbReference>
<evidence type="ECO:0000256" key="6">
    <source>
        <dbReference type="ARBA" id="ARBA00047942"/>
    </source>
</evidence>
<keyword evidence="5" id="KW-0680">Restriction system</keyword>
<dbReference type="PANTHER" id="PTHR42933">
    <property type="entry name" value="SLR6095 PROTEIN"/>
    <property type="match status" value="1"/>
</dbReference>
<keyword evidence="4" id="KW-0949">S-adenosyl-L-methionine</keyword>
<dbReference type="GO" id="GO:0009307">
    <property type="term" value="P:DNA restriction-modification system"/>
    <property type="evidence" value="ECO:0007669"/>
    <property type="project" value="UniProtKB-KW"/>
</dbReference>
<dbReference type="GO" id="GO:0003677">
    <property type="term" value="F:DNA binding"/>
    <property type="evidence" value="ECO:0007669"/>
    <property type="project" value="InterPro"/>
</dbReference>
<accession>A0A6L9Q929</accession>
<dbReference type="InterPro" id="IPR051537">
    <property type="entry name" value="DNA_Adenine_Mtase"/>
</dbReference>
<evidence type="ECO:0000259" key="7">
    <source>
        <dbReference type="Pfam" id="PF02384"/>
    </source>
</evidence>
<sequence>MGAVFEELLYRNVELSNETAGEHFTPRDVARLMAELAISPDDDRVTRAGTHLSIYDPVCGTGGLLSEAAERIEELNPQTAVTLYGQDVNPESWAACSSDLLLKGHSPDTIALGDIFREDVHEDGRFGLPSRFAAFWY</sequence>
<dbReference type="GO" id="GO:0008170">
    <property type="term" value="F:N-methyltransferase activity"/>
    <property type="evidence" value="ECO:0007669"/>
    <property type="project" value="InterPro"/>
</dbReference>